<name>A0A183JEB4_9TREM</name>
<dbReference type="Gene3D" id="2.40.50.550">
    <property type="match status" value="1"/>
</dbReference>
<protein>
    <submittedName>
        <fullName evidence="4">TTC5_OB domain-containing protein</fullName>
    </submittedName>
</protein>
<reference evidence="4" key="1">
    <citation type="submission" date="2016-06" db="UniProtKB">
        <authorList>
            <consortium name="WormBaseParasite"/>
        </authorList>
    </citation>
    <scope>IDENTIFICATION</scope>
</reference>
<reference evidence="2 3" key="2">
    <citation type="submission" date="2018-11" db="EMBL/GenBank/DDBJ databases">
        <authorList>
            <consortium name="Pathogen Informatics"/>
        </authorList>
    </citation>
    <scope>NUCLEOTIDE SEQUENCE [LARGE SCALE GENOMIC DNA]</scope>
    <source>
        <strain evidence="2">Dakar</strain>
        <strain evidence="3">Dakar, Senegal</strain>
    </source>
</reference>
<feature type="compositionally biased region" description="Low complexity" evidence="1">
    <location>
        <begin position="164"/>
        <end position="181"/>
    </location>
</feature>
<dbReference type="STRING" id="6186.A0A183JEB4"/>
<organism evidence="4">
    <name type="scientific">Schistosoma curassoni</name>
    <dbReference type="NCBI Taxonomy" id="6186"/>
    <lineage>
        <taxon>Eukaryota</taxon>
        <taxon>Metazoa</taxon>
        <taxon>Spiralia</taxon>
        <taxon>Lophotrochozoa</taxon>
        <taxon>Platyhelminthes</taxon>
        <taxon>Trematoda</taxon>
        <taxon>Digenea</taxon>
        <taxon>Strigeidida</taxon>
        <taxon>Schistosomatoidea</taxon>
        <taxon>Schistosomatidae</taxon>
        <taxon>Schistosoma</taxon>
    </lineage>
</organism>
<feature type="region of interest" description="Disordered" evidence="1">
    <location>
        <begin position="138"/>
        <end position="187"/>
    </location>
</feature>
<dbReference type="Proteomes" id="UP000279833">
    <property type="component" value="Unassembled WGS sequence"/>
</dbReference>
<feature type="region of interest" description="Disordered" evidence="1">
    <location>
        <begin position="76"/>
        <end position="102"/>
    </location>
</feature>
<proteinExistence type="predicted"/>
<sequence length="337" mass="38048">MEWHKLMEQFHKKKSIHVHSTEIKSDQTELSSSTLKTSSIHHKSSIDKQHQQMNNEDEFISPLSPLKKLMVTTVLESSNTTNTDSSSSNNNNNNDNNNSNSVVLDQSDISQNVSSLNPKEMSALNRLLGPYCPFSGNDKNKSGSNFQTKWSNSGSKKKKHLKASKYSSKNNNNNDTLTDSSRTNGSRSNSLANSHCLQFAPFNSLQVGFNKNTVCIGRVFAELPNDSDLALNLLLIDPYGTPFAVRLYNVGKIRTLWKWIGHTLRKTPNCVTRQALTWNPQGQRSRGRPKNTLRREMEIDMSKMNKNWMELEKKAQRRVGCRMVVGGLCSIGSNRRK</sequence>
<evidence type="ECO:0000313" key="2">
    <source>
        <dbReference type="EMBL" id="VDO65146.1"/>
    </source>
</evidence>
<accession>A0A183JEB4</accession>
<evidence type="ECO:0000313" key="3">
    <source>
        <dbReference type="Proteomes" id="UP000279833"/>
    </source>
</evidence>
<feature type="region of interest" description="Disordered" evidence="1">
    <location>
        <begin position="22"/>
        <end position="53"/>
    </location>
</feature>
<dbReference type="AlphaFoldDB" id="A0A183JEB4"/>
<evidence type="ECO:0000313" key="4">
    <source>
        <dbReference type="WBParaSite" id="SCUD_0000102601-mRNA-1"/>
    </source>
</evidence>
<feature type="compositionally biased region" description="Low complexity" evidence="1">
    <location>
        <begin position="77"/>
        <end position="101"/>
    </location>
</feature>
<evidence type="ECO:0000256" key="1">
    <source>
        <dbReference type="SAM" id="MobiDB-lite"/>
    </source>
</evidence>
<dbReference type="WBParaSite" id="SCUD_0000102601-mRNA-1">
    <property type="protein sequence ID" value="SCUD_0000102601-mRNA-1"/>
    <property type="gene ID" value="SCUD_0000102601"/>
</dbReference>
<keyword evidence="3" id="KW-1185">Reference proteome</keyword>
<dbReference type="InterPro" id="IPR038645">
    <property type="entry name" value="TTC5_OB_sf"/>
</dbReference>
<dbReference type="EMBL" id="UZAK01000783">
    <property type="protein sequence ID" value="VDO65146.1"/>
    <property type="molecule type" value="Genomic_DNA"/>
</dbReference>
<gene>
    <name evidence="2" type="ORF">SCUD_LOCUS1027</name>
</gene>